<reference evidence="4" key="1">
    <citation type="submission" date="2017-04" db="EMBL/GenBank/DDBJ databases">
        <authorList>
            <person name="Varghese N."/>
            <person name="Submissions S."/>
        </authorList>
    </citation>
    <scope>NUCLEOTIDE SEQUENCE [LARGE SCALE GENOMIC DNA]</scope>
    <source>
        <strain evidence="4">RKEM611</strain>
    </source>
</reference>
<dbReference type="InterPro" id="IPR024370">
    <property type="entry name" value="PBP_domain"/>
</dbReference>
<gene>
    <name evidence="3" type="ORF">SAMN06296036_12130</name>
</gene>
<name>A0A1Y6CM39_9BACT</name>
<evidence type="ECO:0000313" key="4">
    <source>
        <dbReference type="Proteomes" id="UP000192907"/>
    </source>
</evidence>
<dbReference type="CDD" id="cd13566">
    <property type="entry name" value="PBP2_phosphate"/>
    <property type="match status" value="1"/>
</dbReference>
<dbReference type="STRING" id="1513793.SAMN06296036_12130"/>
<keyword evidence="1" id="KW-0732">Signal</keyword>
<dbReference type="InterPro" id="IPR050811">
    <property type="entry name" value="Phosphate_ABC_transporter"/>
</dbReference>
<dbReference type="Proteomes" id="UP000192907">
    <property type="component" value="Unassembled WGS sequence"/>
</dbReference>
<dbReference type="SUPFAM" id="SSF53850">
    <property type="entry name" value="Periplasmic binding protein-like II"/>
    <property type="match status" value="1"/>
</dbReference>
<dbReference type="PANTHER" id="PTHR30570">
    <property type="entry name" value="PERIPLASMIC PHOSPHATE BINDING COMPONENT OF PHOSPHATE ABC TRANSPORTER"/>
    <property type="match status" value="1"/>
</dbReference>
<protein>
    <submittedName>
        <fullName evidence="3">Phosphate ABC transporter substrate-binding protein, PhoT family</fullName>
    </submittedName>
</protein>
<organism evidence="3 4">
    <name type="scientific">Pseudobacteriovorax antillogorgiicola</name>
    <dbReference type="NCBI Taxonomy" id="1513793"/>
    <lineage>
        <taxon>Bacteria</taxon>
        <taxon>Pseudomonadati</taxon>
        <taxon>Bdellovibrionota</taxon>
        <taxon>Oligoflexia</taxon>
        <taxon>Oligoflexales</taxon>
        <taxon>Pseudobacteriovoracaceae</taxon>
        <taxon>Pseudobacteriovorax</taxon>
    </lineage>
</organism>
<evidence type="ECO:0000259" key="2">
    <source>
        <dbReference type="Pfam" id="PF12849"/>
    </source>
</evidence>
<dbReference type="Pfam" id="PF12849">
    <property type="entry name" value="PBP_like_2"/>
    <property type="match status" value="1"/>
</dbReference>
<evidence type="ECO:0000313" key="3">
    <source>
        <dbReference type="EMBL" id="SMF62072.1"/>
    </source>
</evidence>
<dbReference type="EMBL" id="FWZT01000021">
    <property type="protein sequence ID" value="SMF62072.1"/>
    <property type="molecule type" value="Genomic_DNA"/>
</dbReference>
<accession>A0A1Y6CM39</accession>
<dbReference type="AlphaFoldDB" id="A0A1Y6CM39"/>
<dbReference type="RefSeq" id="WP_132323068.1">
    <property type="nucleotide sequence ID" value="NZ_FWZT01000021.1"/>
</dbReference>
<dbReference type="Gene3D" id="3.40.190.10">
    <property type="entry name" value="Periplasmic binding protein-like II"/>
    <property type="match status" value="2"/>
</dbReference>
<evidence type="ECO:0000256" key="1">
    <source>
        <dbReference type="ARBA" id="ARBA00022729"/>
    </source>
</evidence>
<feature type="domain" description="PBP" evidence="2">
    <location>
        <begin position="21"/>
        <end position="261"/>
    </location>
</feature>
<proteinExistence type="predicted"/>
<sequence length="278" mass="30932">MSMKVVFSVVTVMFAFPLYGISIGGSTTVHPAIAAVSTQYQIEYPDRRIDHSQSSSTRGIQQLMNGELDLAAASRPLKVSEVEKMAEREVTIKSFHVAYDAICVIVHRDNPVDFLDQESLQKIFFDGDATHWSKWVPTFREPVMPFGRRGSTSGTSEIFKQVVSHNKGKSFGNNTALADSHEANIHSVEQNRGAISFVPLSLVSKGVRAIALKFGDDKPQDCHENQIRTQSYPMSRSLYLIAHYPPSKPVAQFMLYFLSKEGQKKVAASRLLPVRIGI</sequence>
<keyword evidence="4" id="KW-1185">Reference proteome</keyword>
<dbReference type="OrthoDB" id="9783488at2"/>
<dbReference type="PANTHER" id="PTHR30570:SF1">
    <property type="entry name" value="PHOSPHATE-BINDING PROTEIN PSTS"/>
    <property type="match status" value="1"/>
</dbReference>